<name>L8GJF2_ACACF</name>
<evidence type="ECO:0000256" key="11">
    <source>
        <dbReference type="PROSITE-ProRule" id="PRU10141"/>
    </source>
</evidence>
<evidence type="ECO:0000256" key="8">
    <source>
        <dbReference type="ARBA" id="ARBA00022840"/>
    </source>
</evidence>
<dbReference type="PROSITE" id="PS00022">
    <property type="entry name" value="EGF_1"/>
    <property type="match status" value="1"/>
</dbReference>
<accession>L8GJF2</accession>
<dbReference type="SMART" id="SM00220">
    <property type="entry name" value="S_TKc"/>
    <property type="match status" value="2"/>
</dbReference>
<dbReference type="InterPro" id="IPR008271">
    <property type="entry name" value="Ser/Thr_kinase_AS"/>
</dbReference>
<organism evidence="16 17">
    <name type="scientific">Acanthamoeba castellanii (strain ATCC 30010 / Neff)</name>
    <dbReference type="NCBI Taxonomy" id="1257118"/>
    <lineage>
        <taxon>Eukaryota</taxon>
        <taxon>Amoebozoa</taxon>
        <taxon>Discosea</taxon>
        <taxon>Longamoebia</taxon>
        <taxon>Centramoebida</taxon>
        <taxon>Acanthamoebidae</taxon>
        <taxon>Acanthamoeba</taxon>
    </lineage>
</organism>
<evidence type="ECO:0000313" key="17">
    <source>
        <dbReference type="Proteomes" id="UP000011083"/>
    </source>
</evidence>
<comment type="catalytic activity">
    <reaction evidence="10">
        <text>L-seryl-[protein] + ATP = O-phospho-L-seryl-[protein] + ADP + H(+)</text>
        <dbReference type="Rhea" id="RHEA:17989"/>
        <dbReference type="Rhea" id="RHEA-COMP:9863"/>
        <dbReference type="Rhea" id="RHEA-COMP:11604"/>
        <dbReference type="ChEBI" id="CHEBI:15378"/>
        <dbReference type="ChEBI" id="CHEBI:29999"/>
        <dbReference type="ChEBI" id="CHEBI:30616"/>
        <dbReference type="ChEBI" id="CHEBI:83421"/>
        <dbReference type="ChEBI" id="CHEBI:456216"/>
        <dbReference type="EC" id="2.7.11.1"/>
    </reaction>
</comment>
<keyword evidence="4" id="KW-0723">Serine/threonine-protein kinase</keyword>
<dbReference type="PROSITE" id="PS00108">
    <property type="entry name" value="PROTEIN_KINASE_ST"/>
    <property type="match status" value="2"/>
</dbReference>
<dbReference type="InterPro" id="IPR051681">
    <property type="entry name" value="Ser/Thr_Kinases-Pseudokinases"/>
</dbReference>
<evidence type="ECO:0000256" key="13">
    <source>
        <dbReference type="SAM" id="Phobius"/>
    </source>
</evidence>
<evidence type="ECO:0000256" key="3">
    <source>
        <dbReference type="ARBA" id="ARBA00012513"/>
    </source>
</evidence>
<dbReference type="RefSeq" id="XP_004335140.1">
    <property type="nucleotide sequence ID" value="XM_004335092.1"/>
</dbReference>
<feature type="binding site" evidence="11">
    <location>
        <position position="1427"/>
    </location>
    <ligand>
        <name>ATP</name>
        <dbReference type="ChEBI" id="CHEBI:30616"/>
    </ligand>
</feature>
<evidence type="ECO:0000259" key="15">
    <source>
        <dbReference type="PROSITE" id="PS50011"/>
    </source>
</evidence>
<keyword evidence="14" id="KW-0732">Signal</keyword>
<dbReference type="KEGG" id="acan:ACA1_098240"/>
<feature type="compositionally biased region" description="Low complexity" evidence="12">
    <location>
        <begin position="1346"/>
        <end position="1356"/>
    </location>
</feature>
<evidence type="ECO:0000256" key="14">
    <source>
        <dbReference type="SAM" id="SignalP"/>
    </source>
</evidence>
<evidence type="ECO:0000256" key="5">
    <source>
        <dbReference type="ARBA" id="ARBA00022679"/>
    </source>
</evidence>
<reference evidence="16 17" key="1">
    <citation type="journal article" date="2013" name="Genome Biol.">
        <title>Genome of Acanthamoeba castellanii highlights extensive lateral gene transfer and early evolution of tyrosine kinase signaling.</title>
        <authorList>
            <person name="Clarke M."/>
            <person name="Lohan A.J."/>
            <person name="Liu B."/>
            <person name="Lagkouvardos I."/>
            <person name="Roy S."/>
            <person name="Zafar N."/>
            <person name="Bertelli C."/>
            <person name="Schilde C."/>
            <person name="Kianianmomeni A."/>
            <person name="Burglin T.R."/>
            <person name="Frech C."/>
            <person name="Turcotte B."/>
            <person name="Kopec K.O."/>
            <person name="Synnott J.M."/>
            <person name="Choo C."/>
            <person name="Paponov I."/>
            <person name="Finkler A."/>
            <person name="Soon Heng Tan C."/>
            <person name="Hutchins A.P."/>
            <person name="Weinmeier T."/>
            <person name="Rattei T."/>
            <person name="Chu J.S."/>
            <person name="Gimenez G."/>
            <person name="Irimia M."/>
            <person name="Rigden D.J."/>
            <person name="Fitzpatrick D.A."/>
            <person name="Lorenzo-Morales J."/>
            <person name="Bateman A."/>
            <person name="Chiu C.H."/>
            <person name="Tang P."/>
            <person name="Hegemann P."/>
            <person name="Fromm H."/>
            <person name="Raoult D."/>
            <person name="Greub G."/>
            <person name="Miranda-Saavedra D."/>
            <person name="Chen N."/>
            <person name="Nash P."/>
            <person name="Ginger M.L."/>
            <person name="Horn M."/>
            <person name="Schaap P."/>
            <person name="Caler L."/>
            <person name="Loftus B."/>
        </authorList>
    </citation>
    <scope>NUCLEOTIDE SEQUENCE [LARGE SCALE GENOMIC DNA]</scope>
    <source>
        <strain evidence="16 17">Neff</strain>
    </source>
</reference>
<dbReference type="InterPro" id="IPR029787">
    <property type="entry name" value="Nucleotide_cyclase"/>
</dbReference>
<evidence type="ECO:0000256" key="7">
    <source>
        <dbReference type="ARBA" id="ARBA00022777"/>
    </source>
</evidence>
<feature type="domain" description="Protein kinase" evidence="15">
    <location>
        <begin position="806"/>
        <end position="1072"/>
    </location>
</feature>
<dbReference type="InterPro" id="IPR001245">
    <property type="entry name" value="Ser-Thr/Tyr_kinase_cat_dom"/>
</dbReference>
<dbReference type="SUPFAM" id="SSF57196">
    <property type="entry name" value="EGF/Laminin"/>
    <property type="match status" value="1"/>
</dbReference>
<evidence type="ECO:0000256" key="1">
    <source>
        <dbReference type="ARBA" id="ARBA00004167"/>
    </source>
</evidence>
<keyword evidence="7 16" id="KW-0418">Kinase</keyword>
<gene>
    <name evidence="16" type="ORF">ACA1_098240</name>
</gene>
<dbReference type="GO" id="GO:0004674">
    <property type="term" value="F:protein serine/threonine kinase activity"/>
    <property type="evidence" value="ECO:0007669"/>
    <property type="project" value="UniProtKB-KW"/>
</dbReference>
<dbReference type="Pfam" id="PF00211">
    <property type="entry name" value="Guanylate_cyc"/>
    <property type="match status" value="1"/>
</dbReference>
<dbReference type="Gene3D" id="3.30.70.1230">
    <property type="entry name" value="Nucleotide cyclase"/>
    <property type="match status" value="1"/>
</dbReference>
<evidence type="ECO:0000256" key="6">
    <source>
        <dbReference type="ARBA" id="ARBA00022741"/>
    </source>
</evidence>
<dbReference type="GO" id="GO:0005524">
    <property type="term" value="F:ATP binding"/>
    <property type="evidence" value="ECO:0007669"/>
    <property type="project" value="UniProtKB-UniRule"/>
</dbReference>
<dbReference type="VEuPathDB" id="AmoebaDB:ACA1_098240"/>
<dbReference type="STRING" id="1257118.L8GJF2"/>
<evidence type="ECO:0000313" key="16">
    <source>
        <dbReference type="EMBL" id="ELR13127.1"/>
    </source>
</evidence>
<keyword evidence="13" id="KW-1133">Transmembrane helix</keyword>
<evidence type="ECO:0000256" key="9">
    <source>
        <dbReference type="ARBA" id="ARBA00047899"/>
    </source>
</evidence>
<keyword evidence="13" id="KW-0472">Membrane</keyword>
<dbReference type="GO" id="GO:0009190">
    <property type="term" value="P:cyclic nucleotide biosynthetic process"/>
    <property type="evidence" value="ECO:0007669"/>
    <property type="project" value="InterPro"/>
</dbReference>
<dbReference type="CDD" id="cd13999">
    <property type="entry name" value="STKc_MAP3K-like"/>
    <property type="match status" value="2"/>
</dbReference>
<keyword evidence="17" id="KW-1185">Reference proteome</keyword>
<dbReference type="PRINTS" id="PR00109">
    <property type="entry name" value="TYRKINASE"/>
</dbReference>
<dbReference type="InterPro" id="IPR024370">
    <property type="entry name" value="PBP_domain"/>
</dbReference>
<dbReference type="Pfam" id="PF12849">
    <property type="entry name" value="PBP_like_2"/>
    <property type="match status" value="1"/>
</dbReference>
<dbReference type="GO" id="GO:0016020">
    <property type="term" value="C:membrane"/>
    <property type="evidence" value="ECO:0007669"/>
    <property type="project" value="UniProtKB-SubCell"/>
</dbReference>
<dbReference type="EMBL" id="KB008103">
    <property type="protein sequence ID" value="ELR13127.1"/>
    <property type="molecule type" value="Genomic_DNA"/>
</dbReference>
<dbReference type="InterPro" id="IPR001054">
    <property type="entry name" value="A/G_cyclase"/>
</dbReference>
<comment type="subcellular location">
    <subcellularLocation>
        <location evidence="1">Membrane</location>
        <topology evidence="1">Single-pass membrane protein</topology>
    </subcellularLocation>
</comment>
<dbReference type="InterPro" id="IPR017441">
    <property type="entry name" value="Protein_kinase_ATP_BS"/>
</dbReference>
<dbReference type="SUPFAM" id="SSF55073">
    <property type="entry name" value="Nucleotide cyclase"/>
    <property type="match status" value="1"/>
</dbReference>
<feature type="region of interest" description="Disordered" evidence="12">
    <location>
        <begin position="1340"/>
        <end position="1365"/>
    </location>
</feature>
<feature type="transmembrane region" description="Helical" evidence="13">
    <location>
        <begin position="759"/>
        <end position="789"/>
    </location>
</feature>
<dbReference type="PROSITE" id="PS01186">
    <property type="entry name" value="EGF_2"/>
    <property type="match status" value="1"/>
</dbReference>
<feature type="region of interest" description="Disordered" evidence="12">
    <location>
        <begin position="1069"/>
        <end position="1127"/>
    </location>
</feature>
<dbReference type="Pfam" id="PF23106">
    <property type="entry name" value="EGF_Teneurin"/>
    <property type="match status" value="1"/>
</dbReference>
<dbReference type="SMART" id="SM00044">
    <property type="entry name" value="CYCc"/>
    <property type="match status" value="1"/>
</dbReference>
<sequence length="1674" mass="179355">MGTAPSRTFAFSSCLYIAAVVIFFCGFSHPAEGTVVVNGVGNVHPNLFTTWSEGYSFNTENFVINYDAADDTTASLARVESGAIEYVLTDGLIAPSTLPANALQVPVAGSALVMAINLPSIADSALVVSSEVLAKVWMGTITTWDHADIAALNPNVTLPANAITLVVSEAPSSVEMSGVLVRALSAVSSSFAAALASAGSLAAMVPASAMKVSGTDARLATVKANLYSMTYADYGSVLAAGMACARMKNAAGRLVSPSAAAIQSAMTDFSTSVKGGDMSSDISNGAGNATWPLAYTVFLTTLHTKQAKDCGPAEGLMRFLSWAQTNDRAGTTINAQGWGALGIVYKRALINSFGTVECNNETALSTAYIIGLGGGIRAVDDWAVSYASNSFVQKFYYSDTANAITQMIQGTIDFGALSFEPTEAQWAQMPSIQLVPVLGQAVIPSYNIPELLEAGPLVLTLEILADIYLSNIDNWRDPSILAANPRIADLIPNKPIIVIVPTIYSVMTLVGSSAMAKAVPEFNTAVGSGGLLKFPVQTKAPERVLEIAGTSAAQVPLAVANPYSIFFTLSGQIDVTTALKPASLINPAGNIVAAGSESVLSALDDFANTSDYILLLVRIPESHSWTNYTGKGAGTWPMATYNGLLIHVTESSNCAKAKALVDWIYYTQSSSVASTIATRNGVTTAGRSPGVLKRILTQLTSVTCQGAKVSSIAPCVRDGVLCSDHGSCPSGECVCASGWSGTFCDEEVGSSSSSDSTTIALAVGLGVGVPFFLIVMILAAVGIIMAVIVKKRQWGNDNWEISPSELEMEDHLGTGGYGSVYKAKWRGTEVAVKVMSSEVVTKEMQRQFADEVRMMTALRHPNVVLFMAACTKPPKMCIVMEHMSLGSLYELLHNELIPEIPLELSVKMAYQAAKGMHFLHSSGIVHRDLKSLNLLLDAKWNVKVSDFGLTKFREEVQKATVHEAQGSIHWTAPEVLNETADLDYTLADVYSFGIIMWELMTREQPYSGMGTAAVAVAVIRDNLRPRIPDDLEVPHEYSDLMTGCWHSDPAIRPTFLEVMTRLSAIAGDHTSMGGTSMTTTSSGISMSGGSTSAGTGSSSSASIVGPAQANGNGGNGGGGSSGVAPPEGEMAVVFTDITRAASLWEHDPAAMRDATMLHNDILRSLLKKHRGYEALFARGRHVNSGEGSFCMAFQEAGNAVEWCMEAQQALLKAEWPRRLLEHPGAGEEWGDTDDRVLFRGLRVRMGIHVGSPRSKRDAATRRVEYSGAAVDAAAGITALAHGGQILVSGPALTKLKAAASPEKLRFARVGRFDITGSPSGEELHEVKARGLEARFFGGVADDQHGSSRTMSSSFNSNDDRSSRKSLDELQAHVGEGMEFKEDTFLTSANMVRWVVDFKEIALGRQVGMGSYGVVHRGQWKGVEVAVKRFIKQKLDERRMLEFRAEIAFLSELHHPNVVLFIGACIKSPNLCIVTEFVKQGSLKDILTNTSIKLPWTRRLELLRSAALGINYLHTLEPMIVHRDLKPSNLLVDESWNVKVADFGFARIKEDNATMTRCGTPCWTAPEVIRGEKYGEKADVYSFGIIMWEVLTRKQPFAGRNFMGVSLDVLEGKRPQVPADCAADFKKLMKKCWHATASKRPAMEDVLSRLDDILQNAHASGPTPRPVTSNDNEIV</sequence>
<keyword evidence="6 11" id="KW-0547">Nucleotide-binding</keyword>
<dbReference type="Proteomes" id="UP000011083">
    <property type="component" value="Unassembled WGS sequence"/>
</dbReference>
<comment type="similarity">
    <text evidence="2">Belongs to the protein kinase superfamily. TKL Ser/Thr protein kinase family.</text>
</comment>
<dbReference type="SUPFAM" id="SSF53850">
    <property type="entry name" value="Periplasmic binding protein-like II"/>
    <property type="match status" value="2"/>
</dbReference>
<dbReference type="InterPro" id="IPR000719">
    <property type="entry name" value="Prot_kinase_dom"/>
</dbReference>
<dbReference type="Gene3D" id="2.10.25.10">
    <property type="entry name" value="Laminin"/>
    <property type="match status" value="1"/>
</dbReference>
<dbReference type="Gene3D" id="3.40.190.10">
    <property type="entry name" value="Periplasmic binding protein-like II"/>
    <property type="match status" value="4"/>
</dbReference>
<keyword evidence="13" id="KW-0812">Transmembrane</keyword>
<feature type="signal peptide" evidence="14">
    <location>
        <begin position="1"/>
        <end position="33"/>
    </location>
</feature>
<dbReference type="GO" id="GO:0035556">
    <property type="term" value="P:intracellular signal transduction"/>
    <property type="evidence" value="ECO:0007669"/>
    <property type="project" value="InterPro"/>
</dbReference>
<evidence type="ECO:0000256" key="2">
    <source>
        <dbReference type="ARBA" id="ARBA00005843"/>
    </source>
</evidence>
<dbReference type="FunFam" id="3.30.200.20:FF:000060">
    <property type="entry name" value="Serine/threonine-protein kinase isoform 1"/>
    <property type="match status" value="2"/>
</dbReference>
<dbReference type="EC" id="2.7.11.1" evidence="3"/>
<dbReference type="PROSITE" id="PS50011">
    <property type="entry name" value="PROTEIN_KINASE_DOM"/>
    <property type="match status" value="2"/>
</dbReference>
<dbReference type="Pfam" id="PF07714">
    <property type="entry name" value="PK_Tyr_Ser-Thr"/>
    <property type="match status" value="2"/>
</dbReference>
<dbReference type="SUPFAM" id="SSF56112">
    <property type="entry name" value="Protein kinase-like (PK-like)"/>
    <property type="match status" value="2"/>
</dbReference>
<proteinExistence type="inferred from homology"/>
<dbReference type="Gene3D" id="1.10.510.10">
    <property type="entry name" value="Transferase(Phosphotransferase) domain 1"/>
    <property type="match status" value="2"/>
</dbReference>
<dbReference type="InterPro" id="IPR000742">
    <property type="entry name" value="EGF"/>
</dbReference>
<dbReference type="InterPro" id="IPR011009">
    <property type="entry name" value="Kinase-like_dom_sf"/>
</dbReference>
<feature type="compositionally biased region" description="Low complexity" evidence="12">
    <location>
        <begin position="1070"/>
        <end position="1103"/>
    </location>
</feature>
<comment type="catalytic activity">
    <reaction evidence="9">
        <text>L-threonyl-[protein] + ATP = O-phospho-L-threonyl-[protein] + ADP + H(+)</text>
        <dbReference type="Rhea" id="RHEA:46608"/>
        <dbReference type="Rhea" id="RHEA-COMP:11060"/>
        <dbReference type="Rhea" id="RHEA-COMP:11605"/>
        <dbReference type="ChEBI" id="CHEBI:15378"/>
        <dbReference type="ChEBI" id="CHEBI:30013"/>
        <dbReference type="ChEBI" id="CHEBI:30616"/>
        <dbReference type="ChEBI" id="CHEBI:61977"/>
        <dbReference type="ChEBI" id="CHEBI:456216"/>
        <dbReference type="EC" id="2.7.11.1"/>
    </reaction>
</comment>
<feature type="binding site" evidence="11">
    <location>
        <position position="833"/>
    </location>
    <ligand>
        <name>ATP</name>
        <dbReference type="ChEBI" id="CHEBI:30616"/>
    </ligand>
</feature>
<protein>
    <recommendedName>
        <fullName evidence="3">non-specific serine/threonine protein kinase</fullName>
        <ecNumber evidence="3">2.7.11.1</ecNumber>
    </recommendedName>
</protein>
<dbReference type="OrthoDB" id="4062651at2759"/>
<feature type="domain" description="Protein kinase" evidence="15">
    <location>
        <begin position="1400"/>
        <end position="1653"/>
    </location>
</feature>
<dbReference type="PROSITE" id="PS00107">
    <property type="entry name" value="PROTEIN_KINASE_ATP"/>
    <property type="match status" value="2"/>
</dbReference>
<keyword evidence="8 11" id="KW-0067">ATP-binding</keyword>
<feature type="chain" id="PRO_5003989574" description="non-specific serine/threonine protein kinase" evidence="14">
    <location>
        <begin position="34"/>
        <end position="1674"/>
    </location>
</feature>
<dbReference type="Gene3D" id="3.30.200.20">
    <property type="entry name" value="Phosphorylase Kinase, domain 1"/>
    <property type="match status" value="2"/>
</dbReference>
<dbReference type="GeneID" id="14913616"/>
<evidence type="ECO:0000256" key="4">
    <source>
        <dbReference type="ARBA" id="ARBA00022527"/>
    </source>
</evidence>
<dbReference type="PANTHER" id="PTHR44329">
    <property type="entry name" value="SERINE/THREONINE-PROTEIN KINASE TNNI3K-RELATED"/>
    <property type="match status" value="1"/>
</dbReference>
<evidence type="ECO:0000256" key="12">
    <source>
        <dbReference type="SAM" id="MobiDB-lite"/>
    </source>
</evidence>
<feature type="compositionally biased region" description="Gly residues" evidence="12">
    <location>
        <begin position="1111"/>
        <end position="1121"/>
    </location>
</feature>
<keyword evidence="5" id="KW-0808">Transferase</keyword>
<evidence type="ECO:0000256" key="10">
    <source>
        <dbReference type="ARBA" id="ARBA00048679"/>
    </source>
</evidence>